<reference evidence="2" key="2">
    <citation type="journal article" date="2021" name="PeerJ">
        <title>Extensive microbial diversity within the chicken gut microbiome revealed by metagenomics and culture.</title>
        <authorList>
            <person name="Gilroy R."/>
            <person name="Ravi A."/>
            <person name="Getino M."/>
            <person name="Pursley I."/>
            <person name="Horton D.L."/>
            <person name="Alikhan N.F."/>
            <person name="Baker D."/>
            <person name="Gharbi K."/>
            <person name="Hall N."/>
            <person name="Watson M."/>
            <person name="Adriaenssens E.M."/>
            <person name="Foster-Nyarko E."/>
            <person name="Jarju S."/>
            <person name="Secka A."/>
            <person name="Antonio M."/>
            <person name="Oren A."/>
            <person name="Chaudhuri R.R."/>
            <person name="La Ragione R."/>
            <person name="Hildebrand F."/>
            <person name="Pallen M.J."/>
        </authorList>
    </citation>
    <scope>NUCLEOTIDE SEQUENCE</scope>
    <source>
        <strain evidence="2">13361</strain>
    </source>
</reference>
<dbReference type="Pfam" id="PF05133">
    <property type="entry name" value="SPP1_portal"/>
    <property type="match status" value="1"/>
</dbReference>
<comment type="caution">
    <text evidence="2">The sequence shown here is derived from an EMBL/GenBank/DDBJ whole genome shotgun (WGS) entry which is preliminary data.</text>
</comment>
<dbReference type="Proteomes" id="UP000886796">
    <property type="component" value="Unassembled WGS sequence"/>
</dbReference>
<protein>
    <submittedName>
        <fullName evidence="2">Phage portal protein</fullName>
    </submittedName>
</protein>
<proteinExistence type="predicted"/>
<gene>
    <name evidence="2" type="ORF">IAB74_02480</name>
</gene>
<feature type="compositionally biased region" description="Basic and acidic residues" evidence="1">
    <location>
        <begin position="419"/>
        <end position="428"/>
    </location>
</feature>
<reference evidence="2" key="1">
    <citation type="submission" date="2020-10" db="EMBL/GenBank/DDBJ databases">
        <authorList>
            <person name="Gilroy R."/>
        </authorList>
    </citation>
    <scope>NUCLEOTIDE SEQUENCE</scope>
    <source>
        <strain evidence="2">13361</strain>
    </source>
</reference>
<feature type="region of interest" description="Disordered" evidence="1">
    <location>
        <begin position="417"/>
        <end position="436"/>
    </location>
</feature>
<dbReference type="AlphaFoldDB" id="A0A9D0Z1R0"/>
<dbReference type="EMBL" id="DVFK01000035">
    <property type="protein sequence ID" value="HIQ67360.1"/>
    <property type="molecule type" value="Genomic_DNA"/>
</dbReference>
<evidence type="ECO:0000256" key="1">
    <source>
        <dbReference type="SAM" id="MobiDB-lite"/>
    </source>
</evidence>
<organism evidence="2 3">
    <name type="scientific">Candidatus Faecousia excrementigallinarum</name>
    <dbReference type="NCBI Taxonomy" id="2840806"/>
    <lineage>
        <taxon>Bacteria</taxon>
        <taxon>Bacillati</taxon>
        <taxon>Bacillota</taxon>
        <taxon>Clostridia</taxon>
        <taxon>Eubacteriales</taxon>
        <taxon>Oscillospiraceae</taxon>
        <taxon>Faecousia</taxon>
    </lineage>
</organism>
<sequence length="436" mass="48507">MNIYSYEEAFGAWDKTTRAMREAIGEWFSLYYRGKGTKESDPCQRVAYTIVSKIYKTAFGEYAASAPENFVKKVIAAMDKTRKEAVQLAMIGGECYLKPYPEGEGFGFTLIPRNRILIFARNAAGIPTDVGTLEKSTLGRFYYTLLERRRLEGGQLVLENRLYRSLNPDTLGSRVSLSTHPDYAALTESGRLPINSVGLVQMKTPMANCVDGSREGVSVYAAAAGLIANIDRNEAQLCGEFERGQSRILASADLLDGEQGLNSNLFVGLDEAAEQVGITIFSPALRQESYLSRKQEYLRNVESVVGLKRGMLSDANVEDRTATEISSSAGDYNLTVMDFQEMWQEALGQGTRLCGELARIYGMGPVPEDLSYAVDWGNGVLYDEDKTWERYRQMVADGLLKPEIALGWRFQMPADTPEEQEKIRDKYMPKAVSAGD</sequence>
<name>A0A9D0Z1R0_9FIRM</name>
<accession>A0A9D0Z1R0</accession>
<dbReference type="InterPro" id="IPR021145">
    <property type="entry name" value="Portal_protein_SPP1_Gp6-like"/>
</dbReference>
<evidence type="ECO:0000313" key="2">
    <source>
        <dbReference type="EMBL" id="HIQ67360.1"/>
    </source>
</evidence>
<evidence type="ECO:0000313" key="3">
    <source>
        <dbReference type="Proteomes" id="UP000886796"/>
    </source>
</evidence>